<feature type="transmembrane region" description="Helical" evidence="9">
    <location>
        <begin position="151"/>
        <end position="177"/>
    </location>
</feature>
<keyword evidence="6 9" id="KW-1133">Transmembrane helix</keyword>
<evidence type="ECO:0000256" key="6">
    <source>
        <dbReference type="ARBA" id="ARBA00022989"/>
    </source>
</evidence>
<evidence type="ECO:0000256" key="2">
    <source>
        <dbReference type="ARBA" id="ARBA00022448"/>
    </source>
</evidence>
<keyword evidence="3 9" id="KW-0812">Transmembrane</keyword>
<evidence type="ECO:0000313" key="10">
    <source>
        <dbReference type="EMBL" id="HIT74721.1"/>
    </source>
</evidence>
<proteinExistence type="predicted"/>
<evidence type="ECO:0000256" key="3">
    <source>
        <dbReference type="ARBA" id="ARBA00022692"/>
    </source>
</evidence>
<feature type="transmembrane region" description="Helical" evidence="9">
    <location>
        <begin position="105"/>
        <end position="130"/>
    </location>
</feature>
<dbReference type="EMBL" id="DVLP01000114">
    <property type="protein sequence ID" value="HIT74721.1"/>
    <property type="molecule type" value="Genomic_DNA"/>
</dbReference>
<keyword evidence="2" id="KW-0813">Transport</keyword>
<accession>A0A9D1GWE0</accession>
<comment type="caution">
    <text evidence="10">The sequence shown here is derived from an EMBL/GenBank/DDBJ whole genome shotgun (WGS) entry which is preliminary data.</text>
</comment>
<dbReference type="Proteomes" id="UP000886842">
    <property type="component" value="Unassembled WGS sequence"/>
</dbReference>
<evidence type="ECO:0000256" key="4">
    <source>
        <dbReference type="ARBA" id="ARBA00022842"/>
    </source>
</evidence>
<keyword evidence="5" id="KW-1278">Translocase</keyword>
<dbReference type="GO" id="GO:0016020">
    <property type="term" value="C:membrane"/>
    <property type="evidence" value="ECO:0007669"/>
    <property type="project" value="InterPro"/>
</dbReference>
<keyword evidence="4" id="KW-0460">Magnesium</keyword>
<dbReference type="AlphaFoldDB" id="A0A9D1GWE0"/>
<dbReference type="GO" id="GO:0009678">
    <property type="term" value="F:diphosphate hydrolysis-driven proton transmembrane transporter activity"/>
    <property type="evidence" value="ECO:0007669"/>
    <property type="project" value="InterPro"/>
</dbReference>
<reference evidence="10" key="2">
    <citation type="journal article" date="2021" name="PeerJ">
        <title>Extensive microbial diversity within the chicken gut microbiome revealed by metagenomics and culture.</title>
        <authorList>
            <person name="Gilroy R."/>
            <person name="Ravi A."/>
            <person name="Getino M."/>
            <person name="Pursley I."/>
            <person name="Horton D.L."/>
            <person name="Alikhan N.F."/>
            <person name="Baker D."/>
            <person name="Gharbi K."/>
            <person name="Hall N."/>
            <person name="Watson M."/>
            <person name="Adriaenssens E.M."/>
            <person name="Foster-Nyarko E."/>
            <person name="Jarju S."/>
            <person name="Secka A."/>
            <person name="Antonio M."/>
            <person name="Oren A."/>
            <person name="Chaudhuri R.R."/>
            <person name="La Ragione R."/>
            <person name="Hildebrand F."/>
            <person name="Pallen M.J."/>
        </authorList>
    </citation>
    <scope>NUCLEOTIDE SEQUENCE</scope>
    <source>
        <strain evidence="10">ChiGjej1B1-24693</strain>
    </source>
</reference>
<keyword evidence="8 9" id="KW-0472">Membrane</keyword>
<sequence length="209" mass="21670">MSLIPIAHEVTLAGTNPVLVAVVAVIALIAVGMALKFRSEVLKAPEGTPNMQSIARGVQEGAQAYLQRQFKTLAVFAAVAFLLLLALPAHGAGEHSTAYQWMLRIVRSVAFLVGAVFSGVIGQLGMSLATRANVRVAAAAKDEGRNPAMKIAFRTGATVGMATVGLGLFGVAVVVLIFQGDAPTILEGFAFGAAMLAMFMRVGGGIFTK</sequence>
<evidence type="ECO:0000313" key="11">
    <source>
        <dbReference type="Proteomes" id="UP000886842"/>
    </source>
</evidence>
<dbReference type="GO" id="GO:0012505">
    <property type="term" value="C:endomembrane system"/>
    <property type="evidence" value="ECO:0007669"/>
    <property type="project" value="UniProtKB-SubCell"/>
</dbReference>
<evidence type="ECO:0000256" key="8">
    <source>
        <dbReference type="ARBA" id="ARBA00023136"/>
    </source>
</evidence>
<dbReference type="Pfam" id="PF03030">
    <property type="entry name" value="H_PPase"/>
    <property type="match status" value="1"/>
</dbReference>
<feature type="transmembrane region" description="Helical" evidence="9">
    <location>
        <begin position="73"/>
        <end position="93"/>
    </location>
</feature>
<keyword evidence="7" id="KW-0406">Ion transport</keyword>
<dbReference type="InterPro" id="IPR004131">
    <property type="entry name" value="PPase-energised_H-pump"/>
</dbReference>
<dbReference type="GO" id="GO:0004427">
    <property type="term" value="F:inorganic diphosphate phosphatase activity"/>
    <property type="evidence" value="ECO:0007669"/>
    <property type="project" value="InterPro"/>
</dbReference>
<gene>
    <name evidence="10" type="ORF">IAA98_03965</name>
</gene>
<feature type="non-terminal residue" evidence="10">
    <location>
        <position position="209"/>
    </location>
</feature>
<dbReference type="PANTHER" id="PTHR31998">
    <property type="entry name" value="K(+)-INSENSITIVE PYROPHOSPHATE-ENERGIZED PROTON PUMP"/>
    <property type="match status" value="1"/>
</dbReference>
<name>A0A9D1GWE0_9ACTN</name>
<feature type="transmembrane region" description="Helical" evidence="9">
    <location>
        <begin position="189"/>
        <end position="208"/>
    </location>
</feature>
<organism evidence="10 11">
    <name type="scientific">Candidatus Avipropionibacterium avicola</name>
    <dbReference type="NCBI Taxonomy" id="2840701"/>
    <lineage>
        <taxon>Bacteria</taxon>
        <taxon>Bacillati</taxon>
        <taxon>Actinomycetota</taxon>
        <taxon>Actinomycetes</taxon>
        <taxon>Propionibacteriales</taxon>
        <taxon>Propionibacteriaceae</taxon>
        <taxon>Propionibacteriaceae incertae sedis</taxon>
        <taxon>Candidatus Avipropionibacterium</taxon>
    </lineage>
</organism>
<protein>
    <submittedName>
        <fullName evidence="10">Sodium/proton-translocating pyrophosphatase</fullName>
    </submittedName>
</protein>
<evidence type="ECO:0000256" key="1">
    <source>
        <dbReference type="ARBA" id="ARBA00004127"/>
    </source>
</evidence>
<comment type="subcellular location">
    <subcellularLocation>
        <location evidence="1">Endomembrane system</location>
        <topology evidence="1">Multi-pass membrane protein</topology>
    </subcellularLocation>
</comment>
<feature type="transmembrane region" description="Helical" evidence="9">
    <location>
        <begin position="18"/>
        <end position="35"/>
    </location>
</feature>
<reference evidence="10" key="1">
    <citation type="submission" date="2020-10" db="EMBL/GenBank/DDBJ databases">
        <authorList>
            <person name="Gilroy R."/>
        </authorList>
    </citation>
    <scope>NUCLEOTIDE SEQUENCE</scope>
    <source>
        <strain evidence="10">ChiGjej1B1-24693</strain>
    </source>
</reference>
<evidence type="ECO:0000256" key="9">
    <source>
        <dbReference type="SAM" id="Phobius"/>
    </source>
</evidence>
<evidence type="ECO:0000256" key="7">
    <source>
        <dbReference type="ARBA" id="ARBA00023065"/>
    </source>
</evidence>
<evidence type="ECO:0000256" key="5">
    <source>
        <dbReference type="ARBA" id="ARBA00022967"/>
    </source>
</evidence>